<keyword evidence="8" id="KW-0833">Ubl conjugation pathway</keyword>
<keyword evidence="6" id="KW-0479">Metal-binding</keyword>
<comment type="catalytic activity">
    <reaction evidence="1">
        <text>S-ubiquitinyl-[E2 ubiquitin-conjugating enzyme]-L-cysteine + [acceptor protein]-L-lysine = [E2 ubiquitin-conjugating enzyme]-L-cysteine + N(6)-ubiquitinyl-[acceptor protein]-L-lysine.</text>
        <dbReference type="EC" id="2.3.2.27"/>
    </reaction>
</comment>
<dbReference type="InterPro" id="IPR049548">
    <property type="entry name" value="Sina-like_RING"/>
</dbReference>
<evidence type="ECO:0000256" key="5">
    <source>
        <dbReference type="ARBA" id="ARBA00022679"/>
    </source>
</evidence>
<protein>
    <recommendedName>
        <fullName evidence="4">RING-type E3 ubiquitin transferase</fullName>
        <ecNumber evidence="4">2.3.2.27</ecNumber>
    </recommendedName>
</protein>
<dbReference type="SUPFAM" id="SSF57850">
    <property type="entry name" value="RING/U-box"/>
    <property type="match status" value="1"/>
</dbReference>
<evidence type="ECO:0000256" key="2">
    <source>
        <dbReference type="ARBA" id="ARBA00004906"/>
    </source>
</evidence>
<evidence type="ECO:0000259" key="11">
    <source>
        <dbReference type="PROSITE" id="PS51081"/>
    </source>
</evidence>
<comment type="caution">
    <text evidence="12">The sequence shown here is derived from an EMBL/GenBank/DDBJ whole genome shotgun (WGS) entry which is preliminary data.</text>
</comment>
<dbReference type="InterPro" id="IPR013010">
    <property type="entry name" value="Znf_SIAH"/>
</dbReference>
<reference evidence="12 13" key="1">
    <citation type="submission" date="2015-12" db="EMBL/GenBank/DDBJ databases">
        <title>The genome of Folsomia candida.</title>
        <authorList>
            <person name="Faddeeva A."/>
            <person name="Derks M.F."/>
            <person name="Anvar Y."/>
            <person name="Smit S."/>
            <person name="Van Straalen N."/>
            <person name="Roelofs D."/>
        </authorList>
    </citation>
    <scope>NUCLEOTIDE SEQUENCE [LARGE SCALE GENOMIC DNA]</scope>
    <source>
        <strain evidence="12 13">VU population</strain>
        <tissue evidence="12">Whole body</tissue>
    </source>
</reference>
<sequence>MAGYRPTAPPPNLEDALECTICLDTPVSPIHQCDNGHIVCGTCAGRMTACGLCKTKLQISILAERLSRQLDLKPSCPYSIAGCVTKISRAEMVSHQAKCYYRDVICEDPKWPPCDRVPIPFGDFFNHLHTNHQIDLDEINLGQFCDRTGIVLPVFGGDQFRDLEREQIVKLVKKNGQAFLLHCHIDTDLATFWMTVLGDEAEANKHWFQIKLGNENKTEAKKQNVAKCETTSTKVHPIVYAKPVRTNGAAVTKRLRNHFPRMEHYPTCADDDFFQNCLECYSSILVEDCIWFRPMGSKDYQYTAQLTIKNESTSGEMFIVWGVSAGAMTEDTFSVWPRVIPEHLLYTTDEIWSEDCSRSTKLYDFQGPDERKQIYQDIAKCSPSFFRYNLKVAVTDPYPPARKLIDFNIEKQRTALNNVERETQICYTIPVLTYHHHSKFDKAQMQHNCAMFPALLLRQVGMKRGADTNAMPLSFSYGIL</sequence>
<keyword evidence="7 10" id="KW-0863">Zinc-finger</keyword>
<comment type="similarity">
    <text evidence="3">Belongs to the SINA (Seven in absentia) family.</text>
</comment>
<keyword evidence="13" id="KW-1185">Reference proteome</keyword>
<dbReference type="AlphaFoldDB" id="A0A226DVE4"/>
<evidence type="ECO:0000256" key="1">
    <source>
        <dbReference type="ARBA" id="ARBA00000900"/>
    </source>
</evidence>
<accession>A0A226DVE4</accession>
<evidence type="ECO:0000256" key="7">
    <source>
        <dbReference type="ARBA" id="ARBA00022771"/>
    </source>
</evidence>
<proteinExistence type="inferred from homology"/>
<evidence type="ECO:0000256" key="3">
    <source>
        <dbReference type="ARBA" id="ARBA00009119"/>
    </source>
</evidence>
<dbReference type="Gene3D" id="3.30.40.10">
    <property type="entry name" value="Zinc/RING finger domain, C3HC4 (zinc finger)"/>
    <property type="match status" value="2"/>
</dbReference>
<dbReference type="PANTHER" id="PTHR45877:SF2">
    <property type="entry name" value="E3 UBIQUITIN-PROTEIN LIGASE SINA-RELATED"/>
    <property type="match status" value="1"/>
</dbReference>
<dbReference type="EC" id="2.3.2.27" evidence="4"/>
<dbReference type="PANTHER" id="PTHR45877">
    <property type="entry name" value="E3 UBIQUITIN-PROTEIN LIGASE SIAH2"/>
    <property type="match status" value="1"/>
</dbReference>
<keyword evidence="9" id="KW-0862">Zinc</keyword>
<dbReference type="OrthoDB" id="8182903at2759"/>
<dbReference type="GO" id="GO:0043161">
    <property type="term" value="P:proteasome-mediated ubiquitin-dependent protein catabolic process"/>
    <property type="evidence" value="ECO:0007669"/>
    <property type="project" value="TreeGrafter"/>
</dbReference>
<evidence type="ECO:0000313" key="12">
    <source>
        <dbReference type="EMBL" id="OXA49442.1"/>
    </source>
</evidence>
<dbReference type="Proteomes" id="UP000198287">
    <property type="component" value="Unassembled WGS sequence"/>
</dbReference>
<evidence type="ECO:0000256" key="4">
    <source>
        <dbReference type="ARBA" id="ARBA00012483"/>
    </source>
</evidence>
<dbReference type="EMBL" id="LNIX01000010">
    <property type="protein sequence ID" value="OXA49442.1"/>
    <property type="molecule type" value="Genomic_DNA"/>
</dbReference>
<dbReference type="GO" id="GO:0008270">
    <property type="term" value="F:zinc ion binding"/>
    <property type="evidence" value="ECO:0007669"/>
    <property type="project" value="UniProtKB-KW"/>
</dbReference>
<organism evidence="12 13">
    <name type="scientific">Folsomia candida</name>
    <name type="common">Springtail</name>
    <dbReference type="NCBI Taxonomy" id="158441"/>
    <lineage>
        <taxon>Eukaryota</taxon>
        <taxon>Metazoa</taxon>
        <taxon>Ecdysozoa</taxon>
        <taxon>Arthropoda</taxon>
        <taxon>Hexapoda</taxon>
        <taxon>Collembola</taxon>
        <taxon>Entomobryomorpha</taxon>
        <taxon>Isotomoidea</taxon>
        <taxon>Isotomidae</taxon>
        <taxon>Proisotominae</taxon>
        <taxon>Folsomia</taxon>
    </lineage>
</organism>
<comment type="pathway">
    <text evidence="2">Protein modification; protein ubiquitination.</text>
</comment>
<dbReference type="Pfam" id="PF21362">
    <property type="entry name" value="Sina_RING"/>
    <property type="match status" value="1"/>
</dbReference>
<feature type="domain" description="SIAH-type" evidence="11">
    <location>
        <begin position="71"/>
        <end position="133"/>
    </location>
</feature>
<dbReference type="GO" id="GO:0031624">
    <property type="term" value="F:ubiquitin conjugating enzyme binding"/>
    <property type="evidence" value="ECO:0007669"/>
    <property type="project" value="TreeGrafter"/>
</dbReference>
<evidence type="ECO:0000256" key="8">
    <source>
        <dbReference type="ARBA" id="ARBA00022786"/>
    </source>
</evidence>
<dbReference type="InterPro" id="IPR013083">
    <property type="entry name" value="Znf_RING/FYVE/PHD"/>
</dbReference>
<dbReference type="GO" id="GO:0061630">
    <property type="term" value="F:ubiquitin protein ligase activity"/>
    <property type="evidence" value="ECO:0007669"/>
    <property type="project" value="UniProtKB-EC"/>
</dbReference>
<name>A0A226DVE4_FOLCA</name>
<evidence type="ECO:0000256" key="9">
    <source>
        <dbReference type="ARBA" id="ARBA00022833"/>
    </source>
</evidence>
<gene>
    <name evidence="12" type="ORF">Fcan01_15619</name>
</gene>
<dbReference type="InterPro" id="IPR004162">
    <property type="entry name" value="SINA-like_animal"/>
</dbReference>
<keyword evidence="5" id="KW-0808">Transferase</keyword>
<dbReference type="GO" id="GO:0005737">
    <property type="term" value="C:cytoplasm"/>
    <property type="evidence" value="ECO:0007669"/>
    <property type="project" value="TreeGrafter"/>
</dbReference>
<evidence type="ECO:0000313" key="13">
    <source>
        <dbReference type="Proteomes" id="UP000198287"/>
    </source>
</evidence>
<evidence type="ECO:0000256" key="6">
    <source>
        <dbReference type="ARBA" id="ARBA00022723"/>
    </source>
</evidence>
<dbReference type="PROSITE" id="PS51081">
    <property type="entry name" value="ZF_SIAH"/>
    <property type="match status" value="1"/>
</dbReference>
<dbReference type="SUPFAM" id="SSF49599">
    <property type="entry name" value="TRAF domain-like"/>
    <property type="match status" value="1"/>
</dbReference>
<evidence type="ECO:0000256" key="10">
    <source>
        <dbReference type="PROSITE-ProRule" id="PRU00455"/>
    </source>
</evidence>